<evidence type="ECO:0000256" key="1">
    <source>
        <dbReference type="SAM" id="SignalP"/>
    </source>
</evidence>
<dbReference type="EMBL" id="GIKN01002815">
    <property type="protein sequence ID" value="NIE45088.1"/>
    <property type="molecule type" value="Transcribed_RNA"/>
</dbReference>
<dbReference type="Gene3D" id="2.40.128.20">
    <property type="match status" value="1"/>
</dbReference>
<dbReference type="InterPro" id="IPR012674">
    <property type="entry name" value="Calycin"/>
</dbReference>
<protein>
    <submittedName>
        <fullName evidence="2">Putative lipocalin</fullName>
    </submittedName>
</protein>
<name>A0A6G5A3D0_RHIMP</name>
<proteinExistence type="predicted"/>
<feature type="chain" id="PRO_5026333932" evidence="1">
    <location>
        <begin position="25"/>
        <end position="198"/>
    </location>
</feature>
<evidence type="ECO:0000313" key="2">
    <source>
        <dbReference type="EMBL" id="NIE45088.1"/>
    </source>
</evidence>
<accession>A0A6G5A3D0</accession>
<organism evidence="2">
    <name type="scientific">Rhipicephalus microplus</name>
    <name type="common">Cattle tick</name>
    <name type="synonym">Boophilus microplus</name>
    <dbReference type="NCBI Taxonomy" id="6941"/>
    <lineage>
        <taxon>Eukaryota</taxon>
        <taxon>Metazoa</taxon>
        <taxon>Ecdysozoa</taxon>
        <taxon>Arthropoda</taxon>
        <taxon>Chelicerata</taxon>
        <taxon>Arachnida</taxon>
        <taxon>Acari</taxon>
        <taxon>Parasitiformes</taxon>
        <taxon>Ixodida</taxon>
        <taxon>Ixodoidea</taxon>
        <taxon>Ixodidae</taxon>
        <taxon>Rhipicephalinae</taxon>
        <taxon>Rhipicephalus</taxon>
        <taxon>Boophilus</taxon>
    </lineage>
</organism>
<sequence length="198" mass="22985">MAPYIVHPWLIISIAAVVPLRVSAEQPKKSAPQKRTGPWKFMNTGVIYLNLTTMNTSGILCKAAMRTKLNATARTFSQDIGIRYHDAWDYKRVDYTQIRRNNTPVKRFTSVNNETNEYTMYTFPYVLDECAVIKKQTNTSREPKNVCELWVNYKFFERKPEEVYLCTKKFQNHCKVSNATRYNIEDCHASVGKLILIA</sequence>
<dbReference type="AlphaFoldDB" id="A0A6G5A3D0"/>
<dbReference type="SUPFAM" id="SSF50814">
    <property type="entry name" value="Lipocalins"/>
    <property type="match status" value="1"/>
</dbReference>
<keyword evidence="1" id="KW-0732">Signal</keyword>
<reference evidence="2" key="1">
    <citation type="submission" date="2020-03" db="EMBL/GenBank/DDBJ databases">
        <title>A transcriptome and proteome of the tick Rhipicephalus microplus shaped by the genetic composition of its hosts and developmental stage.</title>
        <authorList>
            <person name="Garcia G.R."/>
            <person name="Ribeiro J.M.C."/>
            <person name="Maruyama S.R."/>
            <person name="Gardinasse L.G."/>
            <person name="Nelson K."/>
            <person name="Ferreira B.R."/>
            <person name="Andrade T.G."/>
            <person name="Santos I.K.F.M."/>
        </authorList>
    </citation>
    <scope>NUCLEOTIDE SEQUENCE</scope>
    <source>
        <strain evidence="2">NSGR</strain>
        <tissue evidence="2">Salivary glands</tissue>
    </source>
</reference>
<feature type="signal peptide" evidence="1">
    <location>
        <begin position="1"/>
        <end position="24"/>
    </location>
</feature>
<dbReference type="VEuPathDB" id="VectorBase:LOC119185775"/>